<dbReference type="NCBIfam" id="TIGR00174">
    <property type="entry name" value="miaA"/>
    <property type="match status" value="1"/>
</dbReference>
<feature type="site" description="Interaction with substrate tRNA" evidence="10">
    <location>
        <position position="130"/>
    </location>
</feature>
<keyword evidence="8 10" id="KW-0460">Magnesium</keyword>
<dbReference type="PANTHER" id="PTHR11088">
    <property type="entry name" value="TRNA DIMETHYLALLYLTRANSFERASE"/>
    <property type="match status" value="1"/>
</dbReference>
<feature type="binding site" evidence="10">
    <location>
        <begin position="17"/>
        <end position="24"/>
    </location>
    <ligand>
        <name>ATP</name>
        <dbReference type="ChEBI" id="CHEBI:30616"/>
    </ligand>
</feature>
<dbReference type="FunFam" id="1.10.20.140:FF:000001">
    <property type="entry name" value="tRNA dimethylallyltransferase"/>
    <property type="match status" value="1"/>
</dbReference>
<dbReference type="InterPro" id="IPR018022">
    <property type="entry name" value="IPT"/>
</dbReference>
<comment type="caution">
    <text evidence="10">Lacks conserved residue(s) required for the propagation of feature annotation.</text>
</comment>
<keyword evidence="6 10" id="KW-0547">Nucleotide-binding</keyword>
<comment type="similarity">
    <text evidence="3 10 13">Belongs to the IPP transferase family.</text>
</comment>
<dbReference type="SUPFAM" id="SSF52540">
    <property type="entry name" value="P-loop containing nucleoside triphosphate hydrolases"/>
    <property type="match status" value="2"/>
</dbReference>
<dbReference type="AlphaFoldDB" id="A0A4R2P7M4"/>
<dbReference type="InParanoid" id="A0A4R2P7M4"/>
<dbReference type="Gene3D" id="1.10.20.140">
    <property type="match status" value="1"/>
</dbReference>
<feature type="region of interest" description="Interaction with substrate tRNA" evidence="10">
    <location>
        <begin position="166"/>
        <end position="170"/>
    </location>
</feature>
<protein>
    <recommendedName>
        <fullName evidence="10">tRNA dimethylallyltransferase</fullName>
        <ecNumber evidence="10">2.5.1.75</ecNumber>
    </recommendedName>
    <alternativeName>
        <fullName evidence="10">Dimethylallyl diphosphate:tRNA dimethylallyltransferase</fullName>
        <shortName evidence="10">DMAPP:tRNA dimethylallyltransferase</shortName>
        <shortName evidence="10">DMATase</shortName>
    </alternativeName>
    <alternativeName>
        <fullName evidence="10">Isopentenyl-diphosphate:tRNA isopentenyltransferase</fullName>
        <shortName evidence="10">IPP transferase</shortName>
        <shortName evidence="10">IPPT</shortName>
        <shortName evidence="10">IPTase</shortName>
    </alternativeName>
</protein>
<feature type="region of interest" description="Disordered" evidence="14">
    <location>
        <begin position="316"/>
        <end position="341"/>
    </location>
</feature>
<evidence type="ECO:0000256" key="8">
    <source>
        <dbReference type="ARBA" id="ARBA00022842"/>
    </source>
</evidence>
<name>A0A4R2P7M4_RHOSA</name>
<evidence type="ECO:0000256" key="3">
    <source>
        <dbReference type="ARBA" id="ARBA00005842"/>
    </source>
</evidence>
<keyword evidence="16" id="KW-1185">Reference proteome</keyword>
<dbReference type="EMBL" id="SLXO01000013">
    <property type="protein sequence ID" value="TCP30807.1"/>
    <property type="molecule type" value="Genomic_DNA"/>
</dbReference>
<dbReference type="Gene3D" id="3.40.50.300">
    <property type="entry name" value="P-loop containing nucleotide triphosphate hydrolases"/>
    <property type="match status" value="1"/>
</dbReference>
<feature type="binding site" evidence="10">
    <location>
        <begin position="19"/>
        <end position="24"/>
    </location>
    <ligand>
        <name>substrate</name>
    </ligand>
</feature>
<dbReference type="FunCoup" id="A0A4R2P7M4">
    <property type="interactions" value="498"/>
</dbReference>
<evidence type="ECO:0000256" key="1">
    <source>
        <dbReference type="ARBA" id="ARBA00001946"/>
    </source>
</evidence>
<feature type="region of interest" description="Interaction with substrate tRNA" evidence="10">
    <location>
        <begin position="42"/>
        <end position="45"/>
    </location>
</feature>
<evidence type="ECO:0000256" key="12">
    <source>
        <dbReference type="RuleBase" id="RU003784"/>
    </source>
</evidence>
<dbReference type="EC" id="2.5.1.75" evidence="10"/>
<evidence type="ECO:0000256" key="6">
    <source>
        <dbReference type="ARBA" id="ARBA00022741"/>
    </source>
</evidence>
<evidence type="ECO:0000256" key="2">
    <source>
        <dbReference type="ARBA" id="ARBA00003213"/>
    </source>
</evidence>
<dbReference type="InterPro" id="IPR027417">
    <property type="entry name" value="P-loop_NTPase"/>
</dbReference>
<evidence type="ECO:0000256" key="9">
    <source>
        <dbReference type="ARBA" id="ARBA00049563"/>
    </source>
</evidence>
<evidence type="ECO:0000256" key="4">
    <source>
        <dbReference type="ARBA" id="ARBA00022679"/>
    </source>
</evidence>
<evidence type="ECO:0000256" key="7">
    <source>
        <dbReference type="ARBA" id="ARBA00022840"/>
    </source>
</evidence>
<comment type="cofactor">
    <cofactor evidence="1 10">
        <name>Mg(2+)</name>
        <dbReference type="ChEBI" id="CHEBI:18420"/>
    </cofactor>
</comment>
<reference evidence="15 16" key="1">
    <citation type="submission" date="2019-03" db="EMBL/GenBank/DDBJ databases">
        <title>Genomic Encyclopedia of Type Strains, Phase IV (KMG-IV): sequencing the most valuable type-strain genomes for metagenomic binning, comparative biology and taxonomic classification.</title>
        <authorList>
            <person name="Goeker M."/>
        </authorList>
    </citation>
    <scope>NUCLEOTIDE SEQUENCE [LARGE SCALE GENOMIC DNA]</scope>
    <source>
        <strain evidence="15 16">DSM 2132</strain>
    </source>
</reference>
<evidence type="ECO:0000256" key="10">
    <source>
        <dbReference type="HAMAP-Rule" id="MF_00185"/>
    </source>
</evidence>
<keyword evidence="4 10" id="KW-0808">Transferase</keyword>
<comment type="function">
    <text evidence="2 10 12">Catalyzes the transfer of a dimethylallyl group onto the adenine at position 37 in tRNAs that read codons beginning with uridine, leading to the formation of N6-(dimethylallyl)adenosine (i(6)A).</text>
</comment>
<evidence type="ECO:0000256" key="11">
    <source>
        <dbReference type="RuleBase" id="RU003783"/>
    </source>
</evidence>
<sequence length="341" mass="35705">MENDLGSAKGKAVLIAGPTSAGKTAVALRLARALGGWIVNADSVQVYADLALLSARPSAREQGAVPHRLFGTVDAATAFSAADWAAAAAEALAEADAAGAVPIFVGGTGLYFEALCDGLAPVPAIDPAVRSAVRDAMAARGPQALYDDLAREDPHAAATLAPGDSQRIARALEVVRSTGRPLSAWQGARTPGPLAGRPQVRAVLSLDRARLRDRIARRFEAMMAAGALDEVRALAARDLDPSLPAMKALGVPPLLDHVRGHLDRDTAVARAITQTRQYAKRQETWFRNRLASWPRLDAGDPAAAAAALARWFATADTPDARAADPDTAPAPSHPTQQEDRP</sequence>
<dbReference type="OrthoDB" id="9776390at2"/>
<dbReference type="PANTHER" id="PTHR11088:SF60">
    <property type="entry name" value="TRNA DIMETHYLALLYLTRANSFERASE"/>
    <property type="match status" value="1"/>
</dbReference>
<comment type="subunit">
    <text evidence="10">Monomer.</text>
</comment>
<evidence type="ECO:0000256" key="14">
    <source>
        <dbReference type="SAM" id="MobiDB-lite"/>
    </source>
</evidence>
<comment type="catalytic activity">
    <reaction evidence="9 10 11">
        <text>adenosine(37) in tRNA + dimethylallyl diphosphate = N(6)-dimethylallyladenosine(37) in tRNA + diphosphate</text>
        <dbReference type="Rhea" id="RHEA:26482"/>
        <dbReference type="Rhea" id="RHEA-COMP:10162"/>
        <dbReference type="Rhea" id="RHEA-COMP:10375"/>
        <dbReference type="ChEBI" id="CHEBI:33019"/>
        <dbReference type="ChEBI" id="CHEBI:57623"/>
        <dbReference type="ChEBI" id="CHEBI:74411"/>
        <dbReference type="ChEBI" id="CHEBI:74415"/>
        <dbReference type="EC" id="2.5.1.75"/>
    </reaction>
</comment>
<organism evidence="15 16">
    <name type="scientific">Rhodothalassium salexigens DSM 2132</name>
    <dbReference type="NCBI Taxonomy" id="1188247"/>
    <lineage>
        <taxon>Bacteria</taxon>
        <taxon>Pseudomonadati</taxon>
        <taxon>Pseudomonadota</taxon>
        <taxon>Alphaproteobacteria</taxon>
        <taxon>Rhodothalassiales</taxon>
        <taxon>Rhodothalassiaceae</taxon>
        <taxon>Rhodothalassium</taxon>
    </lineage>
</organism>
<dbReference type="RefSeq" id="WP_132709436.1">
    <property type="nucleotide sequence ID" value="NZ_JACIGF010000013.1"/>
</dbReference>
<evidence type="ECO:0000256" key="5">
    <source>
        <dbReference type="ARBA" id="ARBA00022694"/>
    </source>
</evidence>
<keyword evidence="5 10" id="KW-0819">tRNA processing</keyword>
<evidence type="ECO:0000313" key="15">
    <source>
        <dbReference type="EMBL" id="TCP30807.1"/>
    </source>
</evidence>
<dbReference type="InterPro" id="IPR039657">
    <property type="entry name" value="Dimethylallyltransferase"/>
</dbReference>
<dbReference type="GO" id="GO:0052381">
    <property type="term" value="F:tRNA dimethylallyltransferase activity"/>
    <property type="evidence" value="ECO:0007669"/>
    <property type="project" value="UniProtKB-UniRule"/>
</dbReference>
<accession>A0A4R2P7M4</accession>
<dbReference type="HAMAP" id="MF_00185">
    <property type="entry name" value="IPP_trans"/>
    <property type="match status" value="1"/>
</dbReference>
<gene>
    <name evidence="10" type="primary">miaA</name>
    <name evidence="15" type="ORF">EV659_11360</name>
</gene>
<proteinExistence type="inferred from homology"/>
<feature type="site" description="Interaction with substrate tRNA" evidence="10">
    <location>
        <position position="108"/>
    </location>
</feature>
<dbReference type="GO" id="GO:0006400">
    <property type="term" value="P:tRNA modification"/>
    <property type="evidence" value="ECO:0007669"/>
    <property type="project" value="TreeGrafter"/>
</dbReference>
<comment type="caution">
    <text evidence="15">The sequence shown here is derived from an EMBL/GenBank/DDBJ whole genome shotgun (WGS) entry which is preliminary data.</text>
</comment>
<evidence type="ECO:0000313" key="16">
    <source>
        <dbReference type="Proteomes" id="UP000295399"/>
    </source>
</evidence>
<dbReference type="GO" id="GO:0005524">
    <property type="term" value="F:ATP binding"/>
    <property type="evidence" value="ECO:0007669"/>
    <property type="project" value="UniProtKB-UniRule"/>
</dbReference>
<dbReference type="Pfam" id="PF01715">
    <property type="entry name" value="IPPT"/>
    <property type="match status" value="1"/>
</dbReference>
<evidence type="ECO:0000256" key="13">
    <source>
        <dbReference type="RuleBase" id="RU003785"/>
    </source>
</evidence>
<keyword evidence="7 10" id="KW-0067">ATP-binding</keyword>
<dbReference type="Proteomes" id="UP000295399">
    <property type="component" value="Unassembled WGS sequence"/>
</dbReference>